<dbReference type="EMBL" id="JAMZIH010007302">
    <property type="protein sequence ID" value="KAJ1673164.1"/>
    <property type="molecule type" value="Genomic_DNA"/>
</dbReference>
<sequence>MDSDLDWACIIHFEQADFMWAAQLQKDRDVTAQLDAVKALEKQPSLAASTTLMRTIMDSRVYYRVRVDAALALTKFARPELNWIGLYHLIKIYQYRYCLSPDGGDGSGGSGSDIAVVRLPRSNNFANIGEYFTQKAIISALSNIRHELADAPHAVKDLILNSLQYNDNSENVFSDGEYVATLLMALVNAHLDLDSGSGSGEVADDAISGARERQIQTVLRTLERLRKLDALIPTHQNTVTVAYLKSMVKLALACPEMDLFDPSLFLSMSFSSNYRAVRVAALEGLIMYWGLQRGAVVEYYLSVATDSLDPQMAEAATYLILLAIVTQVCSHERQNTDDDLIIEELGFQRPDEKNQNIKLATALNYIAEVLPNNPNIQLMLYSALRESTCNSATHQLLGYIYRVSYRWPRAYKFLQDRAPIKKLKIRLGGLASRSEGGVAAPPLPPATLSAGSEQQRIIQRGGSPPSPSNRPLMSLIKPIKIKLKSSV</sequence>
<gene>
    <name evidence="1" type="ORF">EV182_005769</name>
</gene>
<dbReference type="Proteomes" id="UP001145114">
    <property type="component" value="Unassembled WGS sequence"/>
</dbReference>
<reference evidence="1" key="1">
    <citation type="submission" date="2022-06" db="EMBL/GenBank/DDBJ databases">
        <title>Phylogenomic reconstructions and comparative analyses of Kickxellomycotina fungi.</title>
        <authorList>
            <person name="Reynolds N.K."/>
            <person name="Stajich J.E."/>
            <person name="Barry K."/>
            <person name="Grigoriev I.V."/>
            <person name="Crous P."/>
            <person name="Smith M.E."/>
        </authorList>
    </citation>
    <scope>NUCLEOTIDE SEQUENCE</scope>
    <source>
        <strain evidence="1">RSA 2271</strain>
    </source>
</reference>
<protein>
    <submittedName>
        <fullName evidence="1">Uncharacterized protein</fullName>
    </submittedName>
</protein>
<name>A0ACC1HGV9_9FUNG</name>
<organism evidence="1 2">
    <name type="scientific">Spiromyces aspiralis</name>
    <dbReference type="NCBI Taxonomy" id="68401"/>
    <lineage>
        <taxon>Eukaryota</taxon>
        <taxon>Fungi</taxon>
        <taxon>Fungi incertae sedis</taxon>
        <taxon>Zoopagomycota</taxon>
        <taxon>Kickxellomycotina</taxon>
        <taxon>Kickxellomycetes</taxon>
        <taxon>Kickxellales</taxon>
        <taxon>Kickxellaceae</taxon>
        <taxon>Spiromyces</taxon>
    </lineage>
</organism>
<proteinExistence type="predicted"/>
<evidence type="ECO:0000313" key="2">
    <source>
        <dbReference type="Proteomes" id="UP001145114"/>
    </source>
</evidence>
<evidence type="ECO:0000313" key="1">
    <source>
        <dbReference type="EMBL" id="KAJ1673164.1"/>
    </source>
</evidence>
<accession>A0ACC1HGV9</accession>
<feature type="non-terminal residue" evidence="1">
    <location>
        <position position="487"/>
    </location>
</feature>
<keyword evidence="2" id="KW-1185">Reference proteome</keyword>
<comment type="caution">
    <text evidence="1">The sequence shown here is derived from an EMBL/GenBank/DDBJ whole genome shotgun (WGS) entry which is preliminary data.</text>
</comment>